<keyword evidence="8" id="KW-1133">Transmembrane helix</keyword>
<accession>A0ABT8FID8</accession>
<feature type="transmembrane region" description="Helical" evidence="8">
    <location>
        <begin position="123"/>
        <end position="142"/>
    </location>
</feature>
<feature type="domain" description="Histidine kinase" evidence="9">
    <location>
        <begin position="312"/>
        <end position="528"/>
    </location>
</feature>
<dbReference type="Pfam" id="PF02518">
    <property type="entry name" value="HATPase_c"/>
    <property type="match status" value="1"/>
</dbReference>
<name>A0ABT8FID8_9ACTN</name>
<dbReference type="PANTHER" id="PTHR43711">
    <property type="entry name" value="TWO-COMPONENT HISTIDINE KINASE"/>
    <property type="match status" value="1"/>
</dbReference>
<dbReference type="SUPFAM" id="SSF55874">
    <property type="entry name" value="ATPase domain of HSP90 chaperone/DNA topoisomerase II/histidine kinase"/>
    <property type="match status" value="1"/>
</dbReference>
<organism evidence="10 11">
    <name type="scientific">Nocardioides oceani</name>
    <dbReference type="NCBI Taxonomy" id="3058369"/>
    <lineage>
        <taxon>Bacteria</taxon>
        <taxon>Bacillati</taxon>
        <taxon>Actinomycetota</taxon>
        <taxon>Actinomycetes</taxon>
        <taxon>Propionibacteriales</taxon>
        <taxon>Nocardioidaceae</taxon>
        <taxon>Nocardioides</taxon>
    </lineage>
</organism>
<dbReference type="Proteomes" id="UP001168620">
    <property type="component" value="Unassembled WGS sequence"/>
</dbReference>
<dbReference type="InterPro" id="IPR036890">
    <property type="entry name" value="HATPase_C_sf"/>
</dbReference>
<evidence type="ECO:0000256" key="8">
    <source>
        <dbReference type="SAM" id="Phobius"/>
    </source>
</evidence>
<dbReference type="CDD" id="cd00075">
    <property type="entry name" value="HATPase"/>
    <property type="match status" value="1"/>
</dbReference>
<proteinExistence type="predicted"/>
<evidence type="ECO:0000256" key="7">
    <source>
        <dbReference type="ARBA" id="ARBA00023012"/>
    </source>
</evidence>
<evidence type="ECO:0000256" key="1">
    <source>
        <dbReference type="ARBA" id="ARBA00000085"/>
    </source>
</evidence>
<keyword evidence="7" id="KW-0902">Two-component regulatory system</keyword>
<dbReference type="InterPro" id="IPR003594">
    <property type="entry name" value="HATPase_dom"/>
</dbReference>
<protein>
    <recommendedName>
        <fullName evidence="3">histidine kinase</fullName>
        <ecNumber evidence="3">2.7.13.3</ecNumber>
    </recommendedName>
</protein>
<dbReference type="InterPro" id="IPR050736">
    <property type="entry name" value="Sensor_HK_Regulatory"/>
</dbReference>
<dbReference type="SMART" id="SM00388">
    <property type="entry name" value="HisKA"/>
    <property type="match status" value="1"/>
</dbReference>
<dbReference type="Pfam" id="PF00512">
    <property type="entry name" value="HisKA"/>
    <property type="match status" value="1"/>
</dbReference>
<dbReference type="CDD" id="cd00082">
    <property type="entry name" value="HisKA"/>
    <property type="match status" value="1"/>
</dbReference>
<dbReference type="GO" id="GO:0016301">
    <property type="term" value="F:kinase activity"/>
    <property type="evidence" value="ECO:0007669"/>
    <property type="project" value="UniProtKB-KW"/>
</dbReference>
<evidence type="ECO:0000256" key="6">
    <source>
        <dbReference type="ARBA" id="ARBA00022777"/>
    </source>
</evidence>
<keyword evidence="6 10" id="KW-0418">Kinase</keyword>
<dbReference type="Gene3D" id="1.10.287.130">
    <property type="match status" value="1"/>
</dbReference>
<feature type="transmembrane region" description="Helical" evidence="8">
    <location>
        <begin position="53"/>
        <end position="75"/>
    </location>
</feature>
<dbReference type="PROSITE" id="PS50109">
    <property type="entry name" value="HIS_KIN"/>
    <property type="match status" value="1"/>
</dbReference>
<comment type="caution">
    <text evidence="10">The sequence shown here is derived from an EMBL/GenBank/DDBJ whole genome shotgun (WGS) entry which is preliminary data.</text>
</comment>
<sequence length="528" mass="55973">MPREGGTGRSWAAALRGVLLASTVDPRAIQGGFVLLVGVDVVLRLVGGVRPGLSLPAVAVLVAVLLLLVTVVARGRLPARAVGAMLVVDIGVVGLARLAPDGGSGLVAVLPALWLGRLHGRRGAVVTAVAAVALVTVPGLLYTGPEGINLSRSVIIPVVATIASLAVAGGMEQVEHQRRVSAATLDTVDVGLVLLDEHGRYVAVNRRHADFMALAYPAGHAGRAGQLGLVYDVDRVTRLGRESMPTYRAARGEEFDDCRIWVGEDPMTQRALSVSARSVLDEAGRFGGAALAYKDVTDLMRAMEVKDEFVASVSHELRTPLTSIVGYVQMLREDDTLTTQTARQLEVVDRNAHRLLRLITDLLDTAQIEAGPVGMRRTPCDLSALVSSCADAARPAYRAAGIGLEVAVPDALPMLLDRQRIEQVVDNLLTNAMKYSAAGTVVRVGLAVEDGRAELTVVDRGIGISAADRDRLFTRFFRSRDAEDRSIQGVGLGLSITREIVEAHGGRVEVDSELGVGSTFRVRLPMAG</sequence>
<dbReference type="Gene3D" id="3.30.450.20">
    <property type="entry name" value="PAS domain"/>
    <property type="match status" value="1"/>
</dbReference>
<evidence type="ECO:0000256" key="5">
    <source>
        <dbReference type="ARBA" id="ARBA00022679"/>
    </source>
</evidence>
<dbReference type="InterPro" id="IPR004358">
    <property type="entry name" value="Sig_transdc_His_kin-like_C"/>
</dbReference>
<keyword evidence="4" id="KW-0597">Phosphoprotein</keyword>
<dbReference type="InterPro" id="IPR036097">
    <property type="entry name" value="HisK_dim/P_sf"/>
</dbReference>
<dbReference type="EC" id="2.7.13.3" evidence="3"/>
<evidence type="ECO:0000313" key="11">
    <source>
        <dbReference type="Proteomes" id="UP001168620"/>
    </source>
</evidence>
<dbReference type="InterPro" id="IPR005467">
    <property type="entry name" value="His_kinase_dom"/>
</dbReference>
<evidence type="ECO:0000256" key="2">
    <source>
        <dbReference type="ARBA" id="ARBA00004236"/>
    </source>
</evidence>
<keyword evidence="11" id="KW-1185">Reference proteome</keyword>
<dbReference type="RefSeq" id="WP_300953533.1">
    <property type="nucleotide sequence ID" value="NZ_JAUHJQ010000006.1"/>
</dbReference>
<feature type="transmembrane region" description="Helical" evidence="8">
    <location>
        <begin position="28"/>
        <end position="46"/>
    </location>
</feature>
<keyword evidence="8" id="KW-0812">Transmembrane</keyword>
<dbReference type="SMART" id="SM00387">
    <property type="entry name" value="HATPase_c"/>
    <property type="match status" value="1"/>
</dbReference>
<feature type="transmembrane region" description="Helical" evidence="8">
    <location>
        <begin position="95"/>
        <end position="116"/>
    </location>
</feature>
<reference evidence="10" key="1">
    <citation type="submission" date="2023-06" db="EMBL/GenBank/DDBJ databases">
        <title>Draft genome sequence of Nocardioides sp. SOB77.</title>
        <authorList>
            <person name="Zhang G."/>
        </authorList>
    </citation>
    <scope>NUCLEOTIDE SEQUENCE</scope>
    <source>
        <strain evidence="10">SOB77</strain>
    </source>
</reference>
<evidence type="ECO:0000256" key="4">
    <source>
        <dbReference type="ARBA" id="ARBA00022553"/>
    </source>
</evidence>
<evidence type="ECO:0000313" key="10">
    <source>
        <dbReference type="EMBL" id="MDN4174443.1"/>
    </source>
</evidence>
<comment type="subcellular location">
    <subcellularLocation>
        <location evidence="2">Cell membrane</location>
    </subcellularLocation>
</comment>
<gene>
    <name evidence="10" type="ORF">QWY28_15875</name>
</gene>
<evidence type="ECO:0000259" key="9">
    <source>
        <dbReference type="PROSITE" id="PS50109"/>
    </source>
</evidence>
<dbReference type="InterPro" id="IPR003661">
    <property type="entry name" value="HisK_dim/P_dom"/>
</dbReference>
<keyword evidence="8" id="KW-0472">Membrane</keyword>
<dbReference type="SUPFAM" id="SSF47384">
    <property type="entry name" value="Homodimeric domain of signal transducing histidine kinase"/>
    <property type="match status" value="1"/>
</dbReference>
<dbReference type="PRINTS" id="PR00344">
    <property type="entry name" value="BCTRLSENSOR"/>
</dbReference>
<dbReference type="Gene3D" id="3.30.565.10">
    <property type="entry name" value="Histidine kinase-like ATPase, C-terminal domain"/>
    <property type="match status" value="1"/>
</dbReference>
<comment type="catalytic activity">
    <reaction evidence="1">
        <text>ATP + protein L-histidine = ADP + protein N-phospho-L-histidine.</text>
        <dbReference type="EC" id="2.7.13.3"/>
    </reaction>
</comment>
<evidence type="ECO:0000256" key="3">
    <source>
        <dbReference type="ARBA" id="ARBA00012438"/>
    </source>
</evidence>
<dbReference type="EMBL" id="JAUHJQ010000006">
    <property type="protein sequence ID" value="MDN4174443.1"/>
    <property type="molecule type" value="Genomic_DNA"/>
</dbReference>
<keyword evidence="5" id="KW-0808">Transferase</keyword>
<dbReference type="PANTHER" id="PTHR43711:SF1">
    <property type="entry name" value="HISTIDINE KINASE 1"/>
    <property type="match status" value="1"/>
</dbReference>